<keyword evidence="1" id="KW-0143">Chaperone</keyword>
<dbReference type="GO" id="GO:0016020">
    <property type="term" value="C:membrane"/>
    <property type="evidence" value="ECO:0007669"/>
    <property type="project" value="TreeGrafter"/>
</dbReference>
<dbReference type="PROSITE" id="PS51035">
    <property type="entry name" value="BAG"/>
    <property type="match status" value="1"/>
</dbReference>
<dbReference type="PANTHER" id="PTHR12329">
    <property type="entry name" value="BCL2-ASSOCIATED ATHANOGENE"/>
    <property type="match status" value="1"/>
</dbReference>
<gene>
    <name evidence="5" type="ORF">OBBRIDRAFT_731158</name>
</gene>
<organism evidence="5 6">
    <name type="scientific">Obba rivulosa</name>
    <dbReference type="NCBI Taxonomy" id="1052685"/>
    <lineage>
        <taxon>Eukaryota</taxon>
        <taxon>Fungi</taxon>
        <taxon>Dikarya</taxon>
        <taxon>Basidiomycota</taxon>
        <taxon>Agaricomycotina</taxon>
        <taxon>Agaricomycetes</taxon>
        <taxon>Polyporales</taxon>
        <taxon>Gelatoporiaceae</taxon>
        <taxon>Obba</taxon>
    </lineage>
</organism>
<feature type="region of interest" description="Disordered" evidence="2">
    <location>
        <begin position="122"/>
        <end position="144"/>
    </location>
</feature>
<sequence>MSILVKWGRERLHFPLPPPNAKLGVLRKQIADYTQLPPQSFKLIHAGAVMKDDNAPISAYNLTPSSTVLLVGGDTNGPAAPAHAKSKGEPRTEAGALAQIHGELDAVRRTLVPDVDGLIAALSPSAPSTTSSAPAPATSRARDAAGTDAGGALVREHARLSELLLQALLRLDAVGLAGAGGDGWGEARAARKGAVKEVQAVLDRLDGAWRARS</sequence>
<dbReference type="GO" id="GO:0005829">
    <property type="term" value="C:cytosol"/>
    <property type="evidence" value="ECO:0007669"/>
    <property type="project" value="TreeGrafter"/>
</dbReference>
<dbReference type="InterPro" id="IPR029071">
    <property type="entry name" value="Ubiquitin-like_domsf"/>
</dbReference>
<dbReference type="CDD" id="cd17039">
    <property type="entry name" value="Ubl_ubiquitin_like"/>
    <property type="match status" value="1"/>
</dbReference>
<name>A0A8E2DKB1_9APHY</name>
<dbReference type="Proteomes" id="UP000250043">
    <property type="component" value="Unassembled WGS sequence"/>
</dbReference>
<dbReference type="Pfam" id="PF02179">
    <property type="entry name" value="BAG"/>
    <property type="match status" value="1"/>
</dbReference>
<feature type="compositionally biased region" description="Low complexity" evidence="2">
    <location>
        <begin position="122"/>
        <end position="139"/>
    </location>
</feature>
<dbReference type="InterPro" id="IPR000626">
    <property type="entry name" value="Ubiquitin-like_dom"/>
</dbReference>
<dbReference type="PROSITE" id="PS50053">
    <property type="entry name" value="UBIQUITIN_2"/>
    <property type="match status" value="1"/>
</dbReference>
<dbReference type="Gene3D" id="1.20.58.120">
    <property type="entry name" value="BAG domain"/>
    <property type="match status" value="1"/>
</dbReference>
<keyword evidence="6" id="KW-1185">Reference proteome</keyword>
<dbReference type="OrthoDB" id="417450at2759"/>
<dbReference type="InterPro" id="IPR003103">
    <property type="entry name" value="BAG_domain"/>
</dbReference>
<dbReference type="Gene3D" id="3.10.20.90">
    <property type="entry name" value="Phosphatidylinositol 3-kinase Catalytic Subunit, Chain A, domain 1"/>
    <property type="match status" value="1"/>
</dbReference>
<evidence type="ECO:0000313" key="5">
    <source>
        <dbReference type="EMBL" id="OCH90267.1"/>
    </source>
</evidence>
<feature type="domain" description="Ubiquitin-like" evidence="3">
    <location>
        <begin position="1"/>
        <end position="77"/>
    </location>
</feature>
<dbReference type="SUPFAM" id="SSF63491">
    <property type="entry name" value="BAG domain"/>
    <property type="match status" value="1"/>
</dbReference>
<feature type="domain" description="BAG" evidence="4">
    <location>
        <begin position="155"/>
        <end position="209"/>
    </location>
</feature>
<dbReference type="EMBL" id="KV722408">
    <property type="protein sequence ID" value="OCH90267.1"/>
    <property type="molecule type" value="Genomic_DNA"/>
</dbReference>
<evidence type="ECO:0000256" key="2">
    <source>
        <dbReference type="SAM" id="MobiDB-lite"/>
    </source>
</evidence>
<evidence type="ECO:0000259" key="3">
    <source>
        <dbReference type="PROSITE" id="PS50053"/>
    </source>
</evidence>
<proteinExistence type="predicted"/>
<dbReference type="InterPro" id="IPR039773">
    <property type="entry name" value="BAG_chaperone_regulator"/>
</dbReference>
<dbReference type="GO" id="GO:0005634">
    <property type="term" value="C:nucleus"/>
    <property type="evidence" value="ECO:0007669"/>
    <property type="project" value="TreeGrafter"/>
</dbReference>
<evidence type="ECO:0000256" key="1">
    <source>
        <dbReference type="ARBA" id="ARBA00023186"/>
    </source>
</evidence>
<dbReference type="Pfam" id="PF00240">
    <property type="entry name" value="ubiquitin"/>
    <property type="match status" value="1"/>
</dbReference>
<dbReference type="AlphaFoldDB" id="A0A8E2DKB1"/>
<dbReference type="SMART" id="SM00213">
    <property type="entry name" value="UBQ"/>
    <property type="match status" value="1"/>
</dbReference>
<dbReference type="PANTHER" id="PTHR12329:SF16">
    <property type="entry name" value="BAG FAMILY MOLECULAR CHAPERONE REGULATOR 1"/>
    <property type="match status" value="1"/>
</dbReference>
<accession>A0A8E2DKB1</accession>
<dbReference type="InterPro" id="IPR036533">
    <property type="entry name" value="BAG_dom_sf"/>
</dbReference>
<evidence type="ECO:0000259" key="4">
    <source>
        <dbReference type="PROSITE" id="PS51035"/>
    </source>
</evidence>
<evidence type="ECO:0008006" key="7">
    <source>
        <dbReference type="Google" id="ProtNLM"/>
    </source>
</evidence>
<dbReference type="SUPFAM" id="SSF54236">
    <property type="entry name" value="Ubiquitin-like"/>
    <property type="match status" value="1"/>
</dbReference>
<dbReference type="GO" id="GO:0000774">
    <property type="term" value="F:adenyl-nucleotide exchange factor activity"/>
    <property type="evidence" value="ECO:0007669"/>
    <property type="project" value="TreeGrafter"/>
</dbReference>
<dbReference type="GO" id="GO:0050821">
    <property type="term" value="P:protein stabilization"/>
    <property type="evidence" value="ECO:0007669"/>
    <property type="project" value="TreeGrafter"/>
</dbReference>
<protein>
    <recommendedName>
        <fullName evidence="7">BAG domain-containing protein</fullName>
    </recommendedName>
</protein>
<reference evidence="5 6" key="1">
    <citation type="submission" date="2016-07" db="EMBL/GenBank/DDBJ databases">
        <title>Draft genome of the white-rot fungus Obba rivulosa 3A-2.</title>
        <authorList>
            <consortium name="DOE Joint Genome Institute"/>
            <person name="Miettinen O."/>
            <person name="Riley R."/>
            <person name="Acob R."/>
            <person name="Barry K."/>
            <person name="Cullen D."/>
            <person name="De Vries R."/>
            <person name="Hainaut M."/>
            <person name="Hatakka A."/>
            <person name="Henrissat B."/>
            <person name="Hilden K."/>
            <person name="Kuo R."/>
            <person name="Labutti K."/>
            <person name="Lipzen A."/>
            <person name="Makela M.R."/>
            <person name="Sandor L."/>
            <person name="Spatafora J.W."/>
            <person name="Grigoriev I.V."/>
            <person name="Hibbett D.S."/>
        </authorList>
    </citation>
    <scope>NUCLEOTIDE SEQUENCE [LARGE SCALE GENOMIC DNA]</scope>
    <source>
        <strain evidence="5 6">3A-2</strain>
    </source>
</reference>
<evidence type="ECO:0000313" key="6">
    <source>
        <dbReference type="Proteomes" id="UP000250043"/>
    </source>
</evidence>
<dbReference type="GO" id="GO:0051087">
    <property type="term" value="F:protein-folding chaperone binding"/>
    <property type="evidence" value="ECO:0007669"/>
    <property type="project" value="InterPro"/>
</dbReference>